<dbReference type="InterPro" id="IPR051090">
    <property type="entry name" value="Inositol_monoP_superfamily"/>
</dbReference>
<feature type="binding site" evidence="12">
    <location>
        <position position="90"/>
    </location>
    <ligand>
        <name>Mg(2+)</name>
        <dbReference type="ChEBI" id="CHEBI:18420"/>
        <label>2</label>
    </ligand>
</feature>
<keyword evidence="9" id="KW-0368">Histidine biosynthesis</keyword>
<accession>A0A518DB55</accession>
<reference evidence="13 14" key="1">
    <citation type="submission" date="2019-02" db="EMBL/GenBank/DDBJ databases">
        <title>Deep-cultivation of Planctomycetes and their phenomic and genomic characterization uncovers novel biology.</title>
        <authorList>
            <person name="Wiegand S."/>
            <person name="Jogler M."/>
            <person name="Boedeker C."/>
            <person name="Pinto D."/>
            <person name="Vollmers J."/>
            <person name="Rivas-Marin E."/>
            <person name="Kohn T."/>
            <person name="Peeters S.H."/>
            <person name="Heuer A."/>
            <person name="Rast P."/>
            <person name="Oberbeckmann S."/>
            <person name="Bunk B."/>
            <person name="Jeske O."/>
            <person name="Meyerdierks A."/>
            <person name="Storesund J.E."/>
            <person name="Kallscheuer N."/>
            <person name="Luecker S."/>
            <person name="Lage O.M."/>
            <person name="Pohl T."/>
            <person name="Merkel B.J."/>
            <person name="Hornburger P."/>
            <person name="Mueller R.-W."/>
            <person name="Bruemmer F."/>
            <person name="Labrenz M."/>
            <person name="Spormann A.M."/>
            <person name="Op den Camp H."/>
            <person name="Overmann J."/>
            <person name="Amann R."/>
            <person name="Jetten M.S.M."/>
            <person name="Mascher T."/>
            <person name="Medema M.H."/>
            <person name="Devos D.P."/>
            <person name="Kaster A.-K."/>
            <person name="Ovreas L."/>
            <person name="Rohde M."/>
            <person name="Galperin M.Y."/>
            <person name="Jogler C."/>
        </authorList>
    </citation>
    <scope>NUCLEOTIDE SEQUENCE [LARGE SCALE GENOMIC DNA]</scope>
    <source>
        <strain evidence="13 14">Pla175</strain>
    </source>
</reference>
<dbReference type="Gene3D" id="3.30.540.10">
    <property type="entry name" value="Fructose-1,6-Bisphosphatase, subunit A, domain 1"/>
    <property type="match status" value="1"/>
</dbReference>
<dbReference type="PROSITE" id="PS00629">
    <property type="entry name" value="IMP_1"/>
    <property type="match status" value="1"/>
</dbReference>
<dbReference type="RefSeq" id="WP_145283820.1">
    <property type="nucleotide sequence ID" value="NZ_CP036291.1"/>
</dbReference>
<dbReference type="UniPathway" id="UPA00031">
    <property type="reaction ID" value="UER00013"/>
</dbReference>
<sequence length="275" mass="28962">MPQPTQSQVAQRLEFAVQIAHEAGAVTLDYFRSASLAVDRKSDGSPVTAADRAAETLLRERIAAEFPGDAVVGEEFGASPGDSGYTWVLDPIDGTKSFIHGVPLYTTLIGVLTGDTPDCGKPQAGVIHSPATGETAWAAIGQGCRLSGRSGAADRPGQVSSCGSLDESLVLTSEVVSFRRNRSGDALTKYLQLQDSARLVRTWGDGYGYLMLVGGRADVMLDPIMNLWDAAALMPIVTEAGGRFTDWRGEATVHSGDALATNGQVHQAVLDILAS</sequence>
<evidence type="ECO:0000256" key="3">
    <source>
        <dbReference type="ARBA" id="ARBA00009759"/>
    </source>
</evidence>
<dbReference type="GO" id="GO:0046872">
    <property type="term" value="F:metal ion binding"/>
    <property type="evidence" value="ECO:0007669"/>
    <property type="project" value="UniProtKB-KW"/>
</dbReference>
<dbReference type="KEGG" id="pnd:Pla175_20460"/>
<evidence type="ECO:0000313" key="13">
    <source>
        <dbReference type="EMBL" id="QDU88666.1"/>
    </source>
</evidence>
<comment type="catalytic activity">
    <reaction evidence="10">
        <text>L-histidinol phosphate + H2O = L-histidinol + phosphate</text>
        <dbReference type="Rhea" id="RHEA:14465"/>
        <dbReference type="ChEBI" id="CHEBI:15377"/>
        <dbReference type="ChEBI" id="CHEBI:43474"/>
        <dbReference type="ChEBI" id="CHEBI:57699"/>
        <dbReference type="ChEBI" id="CHEBI:57980"/>
        <dbReference type="EC" id="3.1.3.15"/>
    </reaction>
</comment>
<proteinExistence type="inferred from homology"/>
<comment type="pathway">
    <text evidence="2">Amino-acid biosynthesis; L-histidine biosynthesis; L-histidine from 5-phospho-alpha-D-ribose 1-diphosphate: step 8/9.</text>
</comment>
<dbReference type="Proteomes" id="UP000317429">
    <property type="component" value="Chromosome"/>
</dbReference>
<dbReference type="EMBL" id="CP036291">
    <property type="protein sequence ID" value="QDU88666.1"/>
    <property type="molecule type" value="Genomic_DNA"/>
</dbReference>
<evidence type="ECO:0000256" key="1">
    <source>
        <dbReference type="ARBA" id="ARBA00001946"/>
    </source>
</evidence>
<keyword evidence="8 12" id="KW-0460">Magnesium</keyword>
<dbReference type="FunFam" id="3.30.540.10:FF:000003">
    <property type="entry name" value="Inositol-1-monophosphatase"/>
    <property type="match status" value="1"/>
</dbReference>
<dbReference type="OrthoDB" id="9772456at2"/>
<evidence type="ECO:0000256" key="9">
    <source>
        <dbReference type="ARBA" id="ARBA00023102"/>
    </source>
</evidence>
<dbReference type="Gene3D" id="3.40.190.80">
    <property type="match status" value="1"/>
</dbReference>
<dbReference type="CDD" id="cd01641">
    <property type="entry name" value="Bacterial_IMPase_like_1"/>
    <property type="match status" value="1"/>
</dbReference>
<evidence type="ECO:0000256" key="10">
    <source>
        <dbReference type="ARBA" id="ARBA00049158"/>
    </source>
</evidence>
<keyword evidence="14" id="KW-1185">Reference proteome</keyword>
<dbReference type="Pfam" id="PF00459">
    <property type="entry name" value="Inositol_P"/>
    <property type="match status" value="1"/>
</dbReference>
<dbReference type="NCBIfam" id="TIGR02067">
    <property type="entry name" value="his_9_HisN"/>
    <property type="match status" value="1"/>
</dbReference>
<name>A0A518DB55_9BACT</name>
<dbReference type="PANTHER" id="PTHR43200">
    <property type="entry name" value="PHOSPHATASE"/>
    <property type="match status" value="1"/>
</dbReference>
<dbReference type="EC" id="3.1.3.15" evidence="4 11"/>
<comment type="cofactor">
    <cofactor evidence="1 12">
        <name>Mg(2+)</name>
        <dbReference type="ChEBI" id="CHEBI:18420"/>
    </cofactor>
</comment>
<dbReference type="SUPFAM" id="SSF56655">
    <property type="entry name" value="Carbohydrate phosphatase"/>
    <property type="match status" value="1"/>
</dbReference>
<gene>
    <name evidence="13" type="primary">hisN</name>
    <name evidence="13" type="ORF">Pla175_20460</name>
</gene>
<organism evidence="13 14">
    <name type="scientific">Pirellulimonas nuda</name>
    <dbReference type="NCBI Taxonomy" id="2528009"/>
    <lineage>
        <taxon>Bacteria</taxon>
        <taxon>Pseudomonadati</taxon>
        <taxon>Planctomycetota</taxon>
        <taxon>Planctomycetia</taxon>
        <taxon>Pirellulales</taxon>
        <taxon>Lacipirellulaceae</taxon>
        <taxon>Pirellulimonas</taxon>
    </lineage>
</organism>
<keyword evidence="7 13" id="KW-0378">Hydrolase</keyword>
<dbReference type="InterPro" id="IPR020583">
    <property type="entry name" value="Inositol_monoP_metal-BS"/>
</dbReference>
<evidence type="ECO:0000256" key="7">
    <source>
        <dbReference type="ARBA" id="ARBA00022801"/>
    </source>
</evidence>
<feature type="binding site" evidence="12">
    <location>
        <position position="74"/>
    </location>
    <ligand>
        <name>Mg(2+)</name>
        <dbReference type="ChEBI" id="CHEBI:18420"/>
        <label>1</label>
        <note>catalytic</note>
    </ligand>
</feature>
<dbReference type="AlphaFoldDB" id="A0A518DB55"/>
<dbReference type="InterPro" id="IPR011809">
    <property type="entry name" value="His_9_proposed"/>
</dbReference>
<keyword evidence="5" id="KW-0028">Amino-acid biosynthesis</keyword>
<evidence type="ECO:0000256" key="4">
    <source>
        <dbReference type="ARBA" id="ARBA00013085"/>
    </source>
</evidence>
<evidence type="ECO:0000256" key="8">
    <source>
        <dbReference type="ARBA" id="ARBA00022842"/>
    </source>
</evidence>
<dbReference type="PANTHER" id="PTHR43200:SF6">
    <property type="entry name" value="3'(2'),5'-BISPHOSPHATE NUCLEOTIDASE"/>
    <property type="match status" value="1"/>
</dbReference>
<dbReference type="GO" id="GO:0004401">
    <property type="term" value="F:histidinol-phosphatase activity"/>
    <property type="evidence" value="ECO:0007669"/>
    <property type="project" value="UniProtKB-UniRule"/>
</dbReference>
<evidence type="ECO:0000256" key="12">
    <source>
        <dbReference type="PIRSR" id="PIRSR600760-2"/>
    </source>
</evidence>
<evidence type="ECO:0000256" key="5">
    <source>
        <dbReference type="ARBA" id="ARBA00022605"/>
    </source>
</evidence>
<evidence type="ECO:0000313" key="14">
    <source>
        <dbReference type="Proteomes" id="UP000317429"/>
    </source>
</evidence>
<protein>
    <recommendedName>
        <fullName evidence="4 11">Histidinol-phosphatase</fullName>
        <ecNumber evidence="4 11">3.1.3.15</ecNumber>
    </recommendedName>
</protein>
<comment type="similarity">
    <text evidence="3">Belongs to the inositol monophosphatase superfamily.</text>
</comment>
<keyword evidence="6 12" id="KW-0479">Metal-binding</keyword>
<dbReference type="PRINTS" id="PR00377">
    <property type="entry name" value="IMPHPHTASES"/>
</dbReference>
<evidence type="ECO:0000256" key="6">
    <source>
        <dbReference type="ARBA" id="ARBA00022723"/>
    </source>
</evidence>
<feature type="binding site" evidence="12">
    <location>
        <position position="92"/>
    </location>
    <ligand>
        <name>Mg(2+)</name>
        <dbReference type="ChEBI" id="CHEBI:18420"/>
        <label>1</label>
        <note>catalytic</note>
    </ligand>
</feature>
<evidence type="ECO:0000256" key="11">
    <source>
        <dbReference type="NCBIfam" id="TIGR02067"/>
    </source>
</evidence>
<dbReference type="GO" id="GO:0000105">
    <property type="term" value="P:L-histidine biosynthetic process"/>
    <property type="evidence" value="ECO:0007669"/>
    <property type="project" value="UniProtKB-UniRule"/>
</dbReference>
<dbReference type="InterPro" id="IPR000760">
    <property type="entry name" value="Inositol_monophosphatase-like"/>
</dbReference>
<feature type="binding site" evidence="12">
    <location>
        <position position="229"/>
    </location>
    <ligand>
        <name>Mg(2+)</name>
        <dbReference type="ChEBI" id="CHEBI:18420"/>
        <label>1</label>
        <note>catalytic</note>
    </ligand>
</feature>
<evidence type="ECO:0000256" key="2">
    <source>
        <dbReference type="ARBA" id="ARBA00004970"/>
    </source>
</evidence>
<feature type="binding site" evidence="12">
    <location>
        <position position="93"/>
    </location>
    <ligand>
        <name>Mg(2+)</name>
        <dbReference type="ChEBI" id="CHEBI:18420"/>
        <label>2</label>
    </ligand>
</feature>